<dbReference type="RefSeq" id="WP_118913821.1">
    <property type="nucleotide sequence ID" value="NZ_CBCRVH010000011.1"/>
</dbReference>
<gene>
    <name evidence="3" type="ORF">D1832_10265</name>
</gene>
<comment type="caution">
    <text evidence="3">The sequence shown here is derived from an EMBL/GenBank/DDBJ whole genome shotgun (WGS) entry which is preliminary data.</text>
</comment>
<evidence type="ECO:0000256" key="1">
    <source>
        <dbReference type="SAM" id="MobiDB-lite"/>
    </source>
</evidence>
<feature type="signal peptide" evidence="2">
    <location>
        <begin position="1"/>
        <end position="27"/>
    </location>
</feature>
<reference evidence="3 4" key="1">
    <citation type="submission" date="2018-08" db="EMBL/GenBank/DDBJ databases">
        <title>Whole genome sequence analysis of Dermacoccus abyssi bacteria isolated from Deep Mariana trench Micromonospora spp reveals genes involved in the environmental adaptation and production of secondary metabolites.</title>
        <authorList>
            <person name="Abdel-Mageed W.M."/>
            <person name="Lehri B."/>
            <person name="Nouioui I."/>
            <person name="Goodfellow I."/>
            <person name="Jaspars M."/>
            <person name="Karlyshev A."/>
        </authorList>
    </citation>
    <scope>NUCLEOTIDE SEQUENCE [LARGE SCALE GENOMIC DNA]</scope>
    <source>
        <strain evidence="3 4">MT1.1</strain>
    </source>
</reference>
<evidence type="ECO:0000256" key="2">
    <source>
        <dbReference type="SAM" id="SignalP"/>
    </source>
</evidence>
<feature type="chain" id="PRO_5019264560" evidence="2">
    <location>
        <begin position="28"/>
        <end position="64"/>
    </location>
</feature>
<dbReference type="Proteomes" id="UP000285376">
    <property type="component" value="Unassembled WGS sequence"/>
</dbReference>
<keyword evidence="2" id="KW-0732">Signal</keyword>
<accession>A0A417Z3J3</accession>
<organism evidence="3 4">
    <name type="scientific">Dermacoccus abyssi</name>
    <dbReference type="NCBI Taxonomy" id="322596"/>
    <lineage>
        <taxon>Bacteria</taxon>
        <taxon>Bacillati</taxon>
        <taxon>Actinomycetota</taxon>
        <taxon>Actinomycetes</taxon>
        <taxon>Micrococcales</taxon>
        <taxon>Dermacoccaceae</taxon>
        <taxon>Dermacoccus</taxon>
    </lineage>
</organism>
<name>A0A417Z3J3_9MICO</name>
<proteinExistence type="predicted"/>
<dbReference type="EMBL" id="QWLM01000011">
    <property type="protein sequence ID" value="RHW45221.1"/>
    <property type="molecule type" value="Genomic_DNA"/>
</dbReference>
<feature type="region of interest" description="Disordered" evidence="1">
    <location>
        <begin position="30"/>
        <end position="64"/>
    </location>
</feature>
<evidence type="ECO:0000313" key="3">
    <source>
        <dbReference type="EMBL" id="RHW45221.1"/>
    </source>
</evidence>
<sequence>MKRLTATAASMLVAGSFVALSAGAANAVTHPVTSKHGEDNAPTARGEDNAPPVRGEDNTPGACG</sequence>
<protein>
    <submittedName>
        <fullName evidence="3">Uncharacterized protein</fullName>
    </submittedName>
</protein>
<evidence type="ECO:0000313" key="4">
    <source>
        <dbReference type="Proteomes" id="UP000285376"/>
    </source>
</evidence>
<dbReference type="AlphaFoldDB" id="A0A417Z3J3"/>